<keyword evidence="2" id="KW-1185">Reference proteome</keyword>
<comment type="caution">
    <text evidence="1">The sequence shown here is derived from an EMBL/GenBank/DDBJ whole genome shotgun (WGS) entry which is preliminary data.</text>
</comment>
<evidence type="ECO:0000313" key="2">
    <source>
        <dbReference type="Proteomes" id="UP001213799"/>
    </source>
</evidence>
<dbReference type="Proteomes" id="UP001213799">
    <property type="component" value="Unassembled WGS sequence"/>
</dbReference>
<evidence type="ECO:0000313" key="1">
    <source>
        <dbReference type="EMBL" id="KAJ5603873.1"/>
    </source>
</evidence>
<dbReference type="RefSeq" id="XP_056753671.1">
    <property type="nucleotide sequence ID" value="XM_056897886.1"/>
</dbReference>
<reference evidence="1" key="2">
    <citation type="submission" date="2023-01" db="EMBL/GenBank/DDBJ databases">
        <authorList>
            <person name="Petersen C."/>
        </authorList>
    </citation>
    <scope>NUCLEOTIDE SEQUENCE</scope>
    <source>
        <strain evidence="1">IBT 12815</strain>
    </source>
</reference>
<sequence length="65" mass="7276">MWLDEREGHSDLIGVCRSVKNTILALIFLGPKITLEYPTSLALPHHRHIGLNTATDSNIPPKLFI</sequence>
<proteinExistence type="predicted"/>
<organism evidence="1 2">
    <name type="scientific">Penicillium hordei</name>
    <dbReference type="NCBI Taxonomy" id="40994"/>
    <lineage>
        <taxon>Eukaryota</taxon>
        <taxon>Fungi</taxon>
        <taxon>Dikarya</taxon>
        <taxon>Ascomycota</taxon>
        <taxon>Pezizomycotina</taxon>
        <taxon>Eurotiomycetes</taxon>
        <taxon>Eurotiomycetidae</taxon>
        <taxon>Eurotiales</taxon>
        <taxon>Aspergillaceae</taxon>
        <taxon>Penicillium</taxon>
    </lineage>
</organism>
<name>A0AAD6E8L1_9EURO</name>
<accession>A0AAD6E8L1</accession>
<gene>
    <name evidence="1" type="ORF">N7537_006829</name>
</gene>
<dbReference type="AlphaFoldDB" id="A0AAD6E8L1"/>
<protein>
    <submittedName>
        <fullName evidence="1">Uncharacterized protein</fullName>
    </submittedName>
</protein>
<reference evidence="1" key="1">
    <citation type="journal article" date="2023" name="IMA Fungus">
        <title>Comparative genomic study of the Penicillium genus elucidates a diverse pangenome and 15 lateral gene transfer events.</title>
        <authorList>
            <person name="Petersen C."/>
            <person name="Sorensen T."/>
            <person name="Nielsen M.R."/>
            <person name="Sondergaard T.E."/>
            <person name="Sorensen J.L."/>
            <person name="Fitzpatrick D.A."/>
            <person name="Frisvad J.C."/>
            <person name="Nielsen K.L."/>
        </authorList>
    </citation>
    <scope>NUCLEOTIDE SEQUENCE</scope>
    <source>
        <strain evidence="1">IBT 12815</strain>
    </source>
</reference>
<dbReference type="GeneID" id="81588128"/>
<dbReference type="EMBL" id="JAQJAE010000003">
    <property type="protein sequence ID" value="KAJ5603873.1"/>
    <property type="molecule type" value="Genomic_DNA"/>
</dbReference>